<gene>
    <name evidence="6" type="ORF">J8A68_001041</name>
</gene>
<dbReference type="Pfam" id="PF10366">
    <property type="entry name" value="Vps39_1"/>
    <property type="match status" value="1"/>
</dbReference>
<dbReference type="PANTHER" id="PTHR12894">
    <property type="entry name" value="CNH DOMAIN CONTAINING"/>
    <property type="match status" value="1"/>
</dbReference>
<dbReference type="GO" id="GO:0000329">
    <property type="term" value="C:fungal-type vacuole membrane"/>
    <property type="evidence" value="ECO:0007669"/>
    <property type="project" value="TreeGrafter"/>
</dbReference>
<dbReference type="PANTHER" id="PTHR12894:SF49">
    <property type="entry name" value="VAM6_VPS39-LIKE PROTEIN"/>
    <property type="match status" value="1"/>
</dbReference>
<dbReference type="PROSITE" id="PS50219">
    <property type="entry name" value="CNH"/>
    <property type="match status" value="1"/>
</dbReference>
<evidence type="ECO:0000259" key="5">
    <source>
        <dbReference type="PROSITE" id="PS50219"/>
    </source>
</evidence>
<feature type="domain" description="CNH" evidence="5">
    <location>
        <begin position="30"/>
        <end position="376"/>
    </location>
</feature>
<dbReference type="Pfam" id="PF00780">
    <property type="entry name" value="CNH"/>
    <property type="match status" value="1"/>
</dbReference>
<dbReference type="OrthoDB" id="5325112at2759"/>
<dbReference type="InterPro" id="IPR001180">
    <property type="entry name" value="CNH_dom"/>
</dbReference>
<dbReference type="GO" id="GO:0034058">
    <property type="term" value="P:endosomal vesicle fusion"/>
    <property type="evidence" value="ECO:0007669"/>
    <property type="project" value="TreeGrafter"/>
</dbReference>
<dbReference type="RefSeq" id="XP_049265585.1">
    <property type="nucleotide sequence ID" value="XM_049404652.1"/>
</dbReference>
<dbReference type="GO" id="GO:0012505">
    <property type="term" value="C:endomembrane system"/>
    <property type="evidence" value="ECO:0007669"/>
    <property type="project" value="UniProtKB-SubCell"/>
</dbReference>
<reference evidence="6 7" key="1">
    <citation type="journal article" date="2021" name="DNA Res.">
        <title>Genome analysis of Candida subhashii reveals its hybrid nature and dual mitochondrial genome conformations.</title>
        <authorList>
            <person name="Mixao V."/>
            <person name="Hegedusova E."/>
            <person name="Saus E."/>
            <person name="Pryszcz L.P."/>
            <person name="Cillingova A."/>
            <person name="Nosek J."/>
            <person name="Gabaldon T."/>
        </authorList>
    </citation>
    <scope>NUCLEOTIDE SEQUENCE [LARGE SCALE GENOMIC DNA]</scope>
    <source>
        <strain evidence="6 7">CBS 10753</strain>
    </source>
</reference>
<dbReference type="GeneID" id="73467842"/>
<protein>
    <submittedName>
        <fullName evidence="6">VAM6</fullName>
    </submittedName>
</protein>
<evidence type="ECO:0000313" key="7">
    <source>
        <dbReference type="Proteomes" id="UP000694255"/>
    </source>
</evidence>
<dbReference type="InterPro" id="IPR032914">
    <property type="entry name" value="Vam6/VPS39/TRAP1"/>
</dbReference>
<comment type="similarity">
    <text evidence="3">Belongs to the VAM6/VPS39 family.</text>
</comment>
<organism evidence="6 7">
    <name type="scientific">[Candida] subhashii</name>
    <dbReference type="NCBI Taxonomy" id="561895"/>
    <lineage>
        <taxon>Eukaryota</taxon>
        <taxon>Fungi</taxon>
        <taxon>Dikarya</taxon>
        <taxon>Ascomycota</taxon>
        <taxon>Saccharomycotina</taxon>
        <taxon>Pichiomycetes</taxon>
        <taxon>Debaryomycetaceae</taxon>
        <taxon>Spathaspora</taxon>
    </lineage>
</organism>
<comment type="subcellular location">
    <subcellularLocation>
        <location evidence="1">Endomembrane system</location>
        <topology evidence="1">Peripheral membrane protein</topology>
    </subcellularLocation>
</comment>
<feature type="region of interest" description="Disordered" evidence="4">
    <location>
        <begin position="61"/>
        <end position="83"/>
    </location>
</feature>
<evidence type="ECO:0000256" key="1">
    <source>
        <dbReference type="ARBA" id="ARBA00004184"/>
    </source>
</evidence>
<dbReference type="GO" id="GO:0006914">
    <property type="term" value="P:autophagy"/>
    <property type="evidence" value="ECO:0007669"/>
    <property type="project" value="TreeGrafter"/>
</dbReference>
<keyword evidence="2" id="KW-0472">Membrane</keyword>
<feature type="region of interest" description="Disordered" evidence="4">
    <location>
        <begin position="1"/>
        <end position="35"/>
    </location>
</feature>
<sequence>MNIDIIEPHNRIRISNGSSGSSSSSSSSSNEKISSIHQQNGKLYVGFSNGDLSIYASKTDDKEIDDQQQQQQQAPSSSSKARSIRSLKTFNDIKGLFKDNEKSGDFTLVKRFKNISQDGASIDLIKVLPMVQQDSHKTIILTNTPEAVRIYEIVGSHINQIHKFEDSKNCSDVLYLESDERRLLLLGIKKRFVVFQIINKSRNLFTFTKIHEESLKDKVRTIDNYIEENKVIIGLQNDYLLIDVRQDFKISSLPVDETNVNMFTHNTSFSYFGFTSSGPMTWTVPIEHEDKLLLVRDTQIVKLEKQSQGDSTITSSPIKLLVVPIAIFSIHPLYLVVIYNKKLEVLDIQNGDLIQKFHHQINSNQIHTSMEGPTINLAAGSDILQFNITSFQRQIEQFLSISGKGSSSGNIKDPHNDLKYIGLEKCISLVSKLDTSNSVFHQDPSKDPIKAKQMKLRELYTSKALMLFESYSKFHESLVEISLEWLVSFQDILELFPDFLNAQKRLIAQVQDSKDVGFPNSPIKRITIEDLELHLGISESEYDTADNASRRLAQPPASSTSQIKSVSYVKAQMNVRRFKKAVNNLIVYLTDQRRILSTFRNKHSIKWKGIDLFPRDVYPELSNDPIQQLDKVATIIDTSLFLCYFYCKPMLLGPLLRLPSNNCDSKTVNQCLLSNIHNHTQQRNFKQPNFIKELLDFYFGRSLHEDALVMLYKLAHDDDNNGESSIAQHSNDEDNLLDDYLRGPALSIQYLQKLKNDDLSLIFKYSNWILDESNQNDKFGNCKLIFMNDTYECESYDNSRILNYFVNTRKDSGLAIGYLEWLLFESDLISKLIKTKQVSKFETRLCNLYLKQLKELEVDDYEFYQSDNYIKLFELLKSGKEYDPWAVLKNIPTTEDKFLRFTIFIYKRLGEHEKSIDVLFNQLNDLDGAMDYCSEIYCLPNGIKAGEGLFHKLLEDLLIHYQDNVDLIARLLSLQGSKMSTLKTLACLPDSFPLHKLSKFATNQIGTIQESLHDSRISAQLYKVGAINLESKVVTLQNDSYKVSCSFVNTR</sequence>
<accession>A0A8J5QPA5</accession>
<name>A0A8J5QPA5_9ASCO</name>
<dbReference type="InterPro" id="IPR019452">
    <property type="entry name" value="VPS39/TGF_beta_rcpt-assoc_1"/>
</dbReference>
<comment type="caution">
    <text evidence="6">The sequence shown here is derived from an EMBL/GenBank/DDBJ whole genome shotgun (WGS) entry which is preliminary data.</text>
</comment>
<evidence type="ECO:0000256" key="4">
    <source>
        <dbReference type="SAM" id="MobiDB-lite"/>
    </source>
</evidence>
<dbReference type="AlphaFoldDB" id="A0A8J5QPA5"/>
<feature type="compositionally biased region" description="Low complexity" evidence="4">
    <location>
        <begin position="15"/>
        <end position="30"/>
    </location>
</feature>
<proteinExistence type="inferred from homology"/>
<feature type="compositionally biased region" description="Low complexity" evidence="4">
    <location>
        <begin position="67"/>
        <end position="83"/>
    </location>
</feature>
<dbReference type="Proteomes" id="UP000694255">
    <property type="component" value="Unassembled WGS sequence"/>
</dbReference>
<evidence type="ECO:0000256" key="2">
    <source>
        <dbReference type="ARBA" id="ARBA00023136"/>
    </source>
</evidence>
<feature type="compositionally biased region" description="Basic and acidic residues" evidence="4">
    <location>
        <begin position="1"/>
        <end position="10"/>
    </location>
</feature>
<evidence type="ECO:0000256" key="3">
    <source>
        <dbReference type="ARBA" id="ARBA00038201"/>
    </source>
</evidence>
<keyword evidence="7" id="KW-1185">Reference proteome</keyword>
<dbReference type="EMBL" id="JAGSYN010000050">
    <property type="protein sequence ID" value="KAG7665353.1"/>
    <property type="molecule type" value="Genomic_DNA"/>
</dbReference>
<evidence type="ECO:0000313" key="6">
    <source>
        <dbReference type="EMBL" id="KAG7665353.1"/>
    </source>
</evidence>